<reference evidence="2" key="2">
    <citation type="submission" date="2016-10" db="EMBL/GenBank/DDBJ databases">
        <authorList>
            <person name="de Groot N.N."/>
        </authorList>
    </citation>
    <scope>NUCLEOTIDE SEQUENCE [LARGE SCALE GENOMIC DNA]</scope>
    <source>
        <strain evidence="2">CGMCC 1.12397</strain>
    </source>
</reference>
<dbReference type="EMBL" id="QQST01000001">
    <property type="protein sequence ID" value="RDI71757.1"/>
    <property type="molecule type" value="Genomic_DNA"/>
</dbReference>
<organism evidence="2 3">
    <name type="scientific">Halopelagius longus</name>
    <dbReference type="NCBI Taxonomy" id="1236180"/>
    <lineage>
        <taxon>Archaea</taxon>
        <taxon>Methanobacteriati</taxon>
        <taxon>Methanobacteriota</taxon>
        <taxon>Stenosarchaea group</taxon>
        <taxon>Halobacteria</taxon>
        <taxon>Halobacteriales</taxon>
        <taxon>Haloferacaceae</taxon>
    </lineage>
</organism>
<proteinExistence type="predicted"/>
<accession>A0A1H1EHA3</accession>
<evidence type="ECO:0000313" key="1">
    <source>
        <dbReference type="EMBL" id="RDI71757.1"/>
    </source>
</evidence>
<evidence type="ECO:0000313" key="2">
    <source>
        <dbReference type="EMBL" id="SDQ88132.1"/>
    </source>
</evidence>
<dbReference type="EMBL" id="FNKQ01000003">
    <property type="protein sequence ID" value="SDQ88132.1"/>
    <property type="molecule type" value="Genomic_DNA"/>
</dbReference>
<evidence type="ECO:0000313" key="3">
    <source>
        <dbReference type="Proteomes" id="UP000199289"/>
    </source>
</evidence>
<keyword evidence="4" id="KW-1185">Reference proteome</keyword>
<dbReference type="Proteomes" id="UP000255421">
    <property type="component" value="Unassembled WGS sequence"/>
</dbReference>
<evidence type="ECO:0000313" key="4">
    <source>
        <dbReference type="Proteomes" id="UP000255421"/>
    </source>
</evidence>
<sequence>MHTHALTTAMTLYRSGTLSLSEAAARAGRSEEELLVALKQHGIPVRDDSETAVPTGSGTRVGAD</sequence>
<dbReference type="RefSeq" id="WP_092538394.1">
    <property type="nucleotide sequence ID" value="NZ_FNKQ01000003.1"/>
</dbReference>
<name>A0A1H1EHA3_9EURY</name>
<protein>
    <submittedName>
        <fullName evidence="2">Uncharacterized protein family (UPF0175)</fullName>
    </submittedName>
</protein>
<dbReference type="Proteomes" id="UP000199289">
    <property type="component" value="Unassembled WGS sequence"/>
</dbReference>
<dbReference type="Pfam" id="PF24001">
    <property type="entry name" value="DUF7317"/>
    <property type="match status" value="1"/>
</dbReference>
<reference evidence="1 4" key="3">
    <citation type="submission" date="2018-07" db="EMBL/GenBank/DDBJ databases">
        <title>Genome sequence of extremly halophilic archaeon Halopelagius longus strain BC12-B1.</title>
        <authorList>
            <person name="Zhang X."/>
        </authorList>
    </citation>
    <scope>NUCLEOTIDE SEQUENCE [LARGE SCALE GENOMIC DNA]</scope>
    <source>
        <strain evidence="1 4">BC12-B1</strain>
    </source>
</reference>
<reference evidence="3" key="1">
    <citation type="submission" date="2016-10" db="EMBL/GenBank/DDBJ databases">
        <authorList>
            <person name="Varghese N."/>
            <person name="Submissions S."/>
        </authorList>
    </citation>
    <scope>NUCLEOTIDE SEQUENCE [LARGE SCALE GENOMIC DNA]</scope>
    <source>
        <strain evidence="3">CGMCC 1.12397</strain>
    </source>
</reference>
<dbReference type="InterPro" id="IPR055741">
    <property type="entry name" value="DUF7317"/>
</dbReference>
<gene>
    <name evidence="1" type="ORF">DWB78_08475</name>
    <name evidence="2" type="ORF">SAMN05216278_2907</name>
</gene>
<dbReference type="AlphaFoldDB" id="A0A1H1EHA3"/>